<accession>A0ACC2JIR2</accession>
<sequence>MVLWIHAAQGNVSPIFRFFAAFPRTTHEEKEEEEEEEEEEERDKQAKETLELPLPSPPPKGHTALSGARAAVVDSSSVTEDAHLAKVIQSHIHHTYPSAHVLGQPGIAAYTYGQSALRVNQSLIFAPSDEPGAADLVITRDSSRTCSRRDVMMEADQPSFKRTDDDDDDDDDDEMGRQTMDRAQTLPLWLPNPPNQGDETFLY</sequence>
<dbReference type="Proteomes" id="UP001153332">
    <property type="component" value="Unassembled WGS sequence"/>
</dbReference>
<gene>
    <name evidence="1" type="ORF">O1611_g6236</name>
</gene>
<organism evidence="1 2">
    <name type="scientific">Lasiodiplodia mahajangana</name>
    <dbReference type="NCBI Taxonomy" id="1108764"/>
    <lineage>
        <taxon>Eukaryota</taxon>
        <taxon>Fungi</taxon>
        <taxon>Dikarya</taxon>
        <taxon>Ascomycota</taxon>
        <taxon>Pezizomycotina</taxon>
        <taxon>Dothideomycetes</taxon>
        <taxon>Dothideomycetes incertae sedis</taxon>
        <taxon>Botryosphaeriales</taxon>
        <taxon>Botryosphaeriaceae</taxon>
        <taxon>Lasiodiplodia</taxon>
    </lineage>
</organism>
<keyword evidence="2" id="KW-1185">Reference proteome</keyword>
<dbReference type="EMBL" id="JAPUUL010001440">
    <property type="protein sequence ID" value="KAJ8127400.1"/>
    <property type="molecule type" value="Genomic_DNA"/>
</dbReference>
<proteinExistence type="predicted"/>
<comment type="caution">
    <text evidence="1">The sequence shown here is derived from an EMBL/GenBank/DDBJ whole genome shotgun (WGS) entry which is preliminary data.</text>
</comment>
<protein>
    <submittedName>
        <fullName evidence="1">Uncharacterized protein</fullName>
    </submittedName>
</protein>
<reference evidence="1" key="1">
    <citation type="submission" date="2022-12" db="EMBL/GenBank/DDBJ databases">
        <title>Genome Sequence of Lasiodiplodia mahajangana.</title>
        <authorList>
            <person name="Buettner E."/>
        </authorList>
    </citation>
    <scope>NUCLEOTIDE SEQUENCE</scope>
    <source>
        <strain evidence="1">VT137</strain>
    </source>
</reference>
<evidence type="ECO:0000313" key="1">
    <source>
        <dbReference type="EMBL" id="KAJ8127400.1"/>
    </source>
</evidence>
<name>A0ACC2JIR2_9PEZI</name>
<evidence type="ECO:0000313" key="2">
    <source>
        <dbReference type="Proteomes" id="UP001153332"/>
    </source>
</evidence>